<feature type="transmembrane region" description="Helical" evidence="8">
    <location>
        <begin position="12"/>
        <end position="32"/>
    </location>
</feature>
<comment type="function">
    <text evidence="6 7">Involved in O antigen modification. Involved in the translocation of bactoprenol-linked glucose across the cytoplasmic membrane.</text>
</comment>
<comment type="similarity">
    <text evidence="7">Belongs to the gtrA family.</text>
</comment>
<dbReference type="PIRSF" id="PIRSF006298">
    <property type="entry name" value="GtrA_prd"/>
    <property type="match status" value="1"/>
</dbReference>
<keyword evidence="4 8" id="KW-1133">Transmembrane helix</keyword>
<dbReference type="PANTHER" id="PTHR38459:SF1">
    <property type="entry name" value="PROPHAGE BACTOPRENOL-LINKED GLUCOSE TRANSLOCASE HOMOLOG"/>
    <property type="match status" value="1"/>
</dbReference>
<evidence type="ECO:0000256" key="3">
    <source>
        <dbReference type="ARBA" id="ARBA00022692"/>
    </source>
</evidence>
<feature type="domain" description="GtrA/DPMS transmembrane" evidence="9">
    <location>
        <begin position="11"/>
        <end position="119"/>
    </location>
</feature>
<evidence type="ECO:0000256" key="7">
    <source>
        <dbReference type="PIRNR" id="PIRNR006298"/>
    </source>
</evidence>
<dbReference type="EMBL" id="JBBYHY010000004">
    <property type="protein sequence ID" value="MEL3953595.1"/>
    <property type="molecule type" value="Genomic_DNA"/>
</dbReference>
<evidence type="ECO:0000259" key="9">
    <source>
        <dbReference type="Pfam" id="PF04138"/>
    </source>
</evidence>
<protein>
    <recommendedName>
        <fullName evidence="7">Bactoprenol-linked glucose translocase</fullName>
    </recommendedName>
</protein>
<dbReference type="InterPro" id="IPR007267">
    <property type="entry name" value="GtrA_DPMS_TM"/>
</dbReference>
<keyword evidence="11" id="KW-1185">Reference proteome</keyword>
<keyword evidence="3 8" id="KW-0812">Transmembrane</keyword>
<organism evidence="10 11">
    <name type="scientific">Stenotrophomonas bentonitica</name>
    <dbReference type="NCBI Taxonomy" id="1450134"/>
    <lineage>
        <taxon>Bacteria</taxon>
        <taxon>Pseudomonadati</taxon>
        <taxon>Pseudomonadota</taxon>
        <taxon>Gammaproteobacteria</taxon>
        <taxon>Lysobacterales</taxon>
        <taxon>Lysobacteraceae</taxon>
        <taxon>Stenotrophomonas</taxon>
    </lineage>
</organism>
<proteinExistence type="inferred from homology"/>
<evidence type="ECO:0000313" key="10">
    <source>
        <dbReference type="EMBL" id="MEL3953595.1"/>
    </source>
</evidence>
<feature type="transmembrane region" description="Helical" evidence="8">
    <location>
        <begin position="67"/>
        <end position="84"/>
    </location>
</feature>
<evidence type="ECO:0000256" key="1">
    <source>
        <dbReference type="ARBA" id="ARBA00004141"/>
    </source>
</evidence>
<evidence type="ECO:0000313" key="11">
    <source>
        <dbReference type="Proteomes" id="UP001455088"/>
    </source>
</evidence>
<evidence type="ECO:0000256" key="4">
    <source>
        <dbReference type="ARBA" id="ARBA00022989"/>
    </source>
</evidence>
<evidence type="ECO:0000256" key="6">
    <source>
        <dbReference type="ARBA" id="ARBA00025595"/>
    </source>
</evidence>
<evidence type="ECO:0000256" key="5">
    <source>
        <dbReference type="ARBA" id="ARBA00023136"/>
    </source>
</evidence>
<reference evidence="10 11" key="1">
    <citation type="submission" date="2024-04" db="EMBL/GenBank/DDBJ databases">
        <title>Bacterial endophytes with biocontrol capabilities against important plant pathogens.</title>
        <authorList>
            <person name="Alayande K.A."/>
        </authorList>
    </citation>
    <scope>NUCLEOTIDE SEQUENCE [LARGE SCALE GENOMIC DNA]</scope>
    <source>
        <strain evidence="10 11">KV22</strain>
    </source>
</reference>
<name>A0ABU9JNY2_9GAMM</name>
<evidence type="ECO:0000256" key="8">
    <source>
        <dbReference type="SAM" id="Phobius"/>
    </source>
</evidence>
<comment type="caution">
    <text evidence="10">The sequence shown here is derived from an EMBL/GenBank/DDBJ whole genome shotgun (WGS) entry which is preliminary data.</text>
</comment>
<accession>A0ABU9JNY2</accession>
<comment type="subcellular location">
    <subcellularLocation>
        <location evidence="1">Membrane</location>
        <topology evidence="1">Multi-pass membrane protein</topology>
    </subcellularLocation>
</comment>
<gene>
    <name evidence="10" type="ORF">AAE039_08470</name>
</gene>
<dbReference type="PANTHER" id="PTHR38459">
    <property type="entry name" value="PROPHAGE BACTOPRENOL-LINKED GLUCOSE TRANSLOCASE HOMOLOG"/>
    <property type="match status" value="1"/>
</dbReference>
<feature type="transmembrane region" description="Helical" evidence="8">
    <location>
        <begin position="96"/>
        <end position="118"/>
    </location>
</feature>
<dbReference type="RefSeq" id="WP_202803170.1">
    <property type="nucleotide sequence ID" value="NZ_JBBYHY010000004.1"/>
</dbReference>
<dbReference type="InterPro" id="IPR051401">
    <property type="entry name" value="GtrA_CellWall_Glycosyl"/>
</dbReference>
<sequence>MTCKSIKELMRYAVTGGLNTLIHWSVFGLMLLVGSSQALANLVAFVVAVTFSFFINARWTFRVKPSLSRYLTMVVSMGALSYVVGRLADHIGLHPVLTLISFSVFSLAAGFLVARFVVFREVR</sequence>
<dbReference type="Pfam" id="PF04138">
    <property type="entry name" value="GtrA_DPMS_TM"/>
    <property type="match status" value="1"/>
</dbReference>
<evidence type="ECO:0000256" key="2">
    <source>
        <dbReference type="ARBA" id="ARBA00022448"/>
    </source>
</evidence>
<dbReference type="InterPro" id="IPR016480">
    <property type="entry name" value="Glc_translocase_bactprenl-link"/>
</dbReference>
<dbReference type="Proteomes" id="UP001455088">
    <property type="component" value="Unassembled WGS sequence"/>
</dbReference>
<keyword evidence="2 7" id="KW-0813">Transport</keyword>
<feature type="transmembrane region" description="Helical" evidence="8">
    <location>
        <begin position="38"/>
        <end position="55"/>
    </location>
</feature>
<keyword evidence="5 8" id="KW-0472">Membrane</keyword>